<organism evidence="1 2">
    <name type="scientific">Trifolium medium</name>
    <dbReference type="NCBI Taxonomy" id="97028"/>
    <lineage>
        <taxon>Eukaryota</taxon>
        <taxon>Viridiplantae</taxon>
        <taxon>Streptophyta</taxon>
        <taxon>Embryophyta</taxon>
        <taxon>Tracheophyta</taxon>
        <taxon>Spermatophyta</taxon>
        <taxon>Magnoliopsida</taxon>
        <taxon>eudicotyledons</taxon>
        <taxon>Gunneridae</taxon>
        <taxon>Pentapetalae</taxon>
        <taxon>rosids</taxon>
        <taxon>fabids</taxon>
        <taxon>Fabales</taxon>
        <taxon>Fabaceae</taxon>
        <taxon>Papilionoideae</taxon>
        <taxon>50 kb inversion clade</taxon>
        <taxon>NPAAA clade</taxon>
        <taxon>Hologalegina</taxon>
        <taxon>IRL clade</taxon>
        <taxon>Trifolieae</taxon>
        <taxon>Trifolium</taxon>
    </lineage>
</organism>
<sequence>MQRLGIRPSL</sequence>
<keyword evidence="2" id="KW-1185">Reference proteome</keyword>
<feature type="non-terminal residue" evidence="1">
    <location>
        <position position="10"/>
    </location>
</feature>
<reference evidence="1 2" key="1">
    <citation type="journal article" date="2018" name="Front. Plant Sci.">
        <title>Red Clover (Trifolium pratense) and Zigzag Clover (T. medium) - A Picture of Genomic Similarities and Differences.</title>
        <authorList>
            <person name="Dluhosova J."/>
            <person name="Istvanek J."/>
            <person name="Nedelnik J."/>
            <person name="Repkova J."/>
        </authorList>
    </citation>
    <scope>NUCLEOTIDE SEQUENCE [LARGE SCALE GENOMIC DNA]</scope>
    <source>
        <strain evidence="2">cv. 10/8</strain>
        <tissue evidence="1">Leaf</tissue>
    </source>
</reference>
<dbReference type="EMBL" id="LXQA010460324">
    <property type="protein sequence ID" value="MCI53248.1"/>
    <property type="molecule type" value="Genomic_DNA"/>
</dbReference>
<accession>A0A392SWM1</accession>
<protein>
    <submittedName>
        <fullName evidence="1">Uncharacterized protein</fullName>
    </submittedName>
</protein>
<proteinExistence type="predicted"/>
<comment type="caution">
    <text evidence="1">The sequence shown here is derived from an EMBL/GenBank/DDBJ whole genome shotgun (WGS) entry which is preliminary data.</text>
</comment>
<evidence type="ECO:0000313" key="1">
    <source>
        <dbReference type="EMBL" id="MCI53248.1"/>
    </source>
</evidence>
<evidence type="ECO:0000313" key="2">
    <source>
        <dbReference type="Proteomes" id="UP000265520"/>
    </source>
</evidence>
<name>A0A392SWM1_9FABA</name>
<dbReference type="Proteomes" id="UP000265520">
    <property type="component" value="Unassembled WGS sequence"/>
</dbReference>